<name>A0ABP8H8I8_9BURK</name>
<dbReference type="Proteomes" id="UP001501671">
    <property type="component" value="Unassembled WGS sequence"/>
</dbReference>
<proteinExistence type="predicted"/>
<evidence type="ECO:0000313" key="2">
    <source>
        <dbReference type="EMBL" id="GAA4335872.1"/>
    </source>
</evidence>
<reference evidence="3" key="1">
    <citation type="journal article" date="2019" name="Int. J. Syst. Evol. Microbiol.">
        <title>The Global Catalogue of Microorganisms (GCM) 10K type strain sequencing project: providing services to taxonomists for standard genome sequencing and annotation.</title>
        <authorList>
            <consortium name="The Broad Institute Genomics Platform"/>
            <consortium name="The Broad Institute Genome Sequencing Center for Infectious Disease"/>
            <person name="Wu L."/>
            <person name="Ma J."/>
        </authorList>
    </citation>
    <scope>NUCLEOTIDE SEQUENCE [LARGE SCALE GENOMIC DNA]</scope>
    <source>
        <strain evidence="3">JCM 17666</strain>
    </source>
</reference>
<evidence type="ECO:0000313" key="3">
    <source>
        <dbReference type="Proteomes" id="UP001501671"/>
    </source>
</evidence>
<protein>
    <recommendedName>
        <fullName evidence="4">SMODS and SLOG-associating 2TM effector domain-containing protein</fullName>
    </recommendedName>
</protein>
<feature type="transmembrane region" description="Helical" evidence="1">
    <location>
        <begin position="35"/>
        <end position="55"/>
    </location>
</feature>
<keyword evidence="3" id="KW-1185">Reference proteome</keyword>
<dbReference type="RefSeq" id="WP_345250634.1">
    <property type="nucleotide sequence ID" value="NZ_BAABFO010000014.1"/>
</dbReference>
<comment type="caution">
    <text evidence="2">The sequence shown here is derived from an EMBL/GenBank/DDBJ whole genome shotgun (WGS) entry which is preliminary data.</text>
</comment>
<accession>A0ABP8H8I8</accession>
<dbReference type="EMBL" id="BAABFO010000014">
    <property type="protein sequence ID" value="GAA4335872.1"/>
    <property type="molecule type" value="Genomic_DNA"/>
</dbReference>
<keyword evidence="1" id="KW-1133">Transmembrane helix</keyword>
<keyword evidence="1" id="KW-0812">Transmembrane</keyword>
<keyword evidence="1" id="KW-0472">Membrane</keyword>
<gene>
    <name evidence="2" type="ORF">GCM10023144_29630</name>
</gene>
<feature type="transmembrane region" description="Helical" evidence="1">
    <location>
        <begin position="61"/>
        <end position="80"/>
    </location>
</feature>
<organism evidence="2 3">
    <name type="scientific">Pigmentiphaga soli</name>
    <dbReference type="NCBI Taxonomy" id="1007095"/>
    <lineage>
        <taxon>Bacteria</taxon>
        <taxon>Pseudomonadati</taxon>
        <taxon>Pseudomonadota</taxon>
        <taxon>Betaproteobacteria</taxon>
        <taxon>Burkholderiales</taxon>
        <taxon>Alcaligenaceae</taxon>
        <taxon>Pigmentiphaga</taxon>
    </lineage>
</organism>
<evidence type="ECO:0008006" key="4">
    <source>
        <dbReference type="Google" id="ProtNLM"/>
    </source>
</evidence>
<sequence length="161" mass="17717">MTDVVGTVQTKEQLLGEIRYAQRLAQRTARLYRRIQAVGTFLAVLGGSGAMAGISNNIPPWISIAGGVLLAIYGAMTLSIRPADKAVPNEMDVKKYADLFAKAQALSMEEIRPLLAEARRSDAPEIESLRDIAFNDVAEELNRPDQQIKINWYQGFLQAIA</sequence>
<evidence type="ECO:0000256" key="1">
    <source>
        <dbReference type="SAM" id="Phobius"/>
    </source>
</evidence>